<keyword evidence="4" id="KW-1185">Reference proteome</keyword>
<organism evidence="3 4">
    <name type="scientific">Thermomonospora umbrina</name>
    <dbReference type="NCBI Taxonomy" id="111806"/>
    <lineage>
        <taxon>Bacteria</taxon>
        <taxon>Bacillati</taxon>
        <taxon>Actinomycetota</taxon>
        <taxon>Actinomycetes</taxon>
        <taxon>Streptosporangiales</taxon>
        <taxon>Thermomonosporaceae</taxon>
        <taxon>Thermomonospora</taxon>
    </lineage>
</organism>
<evidence type="ECO:0000259" key="2">
    <source>
        <dbReference type="Pfam" id="PF07811"/>
    </source>
</evidence>
<proteinExistence type="predicted"/>
<dbReference type="Pfam" id="PF07811">
    <property type="entry name" value="TadE"/>
    <property type="match status" value="1"/>
</dbReference>
<dbReference type="Proteomes" id="UP000256661">
    <property type="component" value="Unassembled WGS sequence"/>
</dbReference>
<protein>
    <submittedName>
        <fullName evidence="3">TadE-like protein</fullName>
    </submittedName>
</protein>
<sequence length="134" mass="13950">MSRAAGGRRRPRPPRGDRGASAVEFGLVVPLMMLIVFATVDFGRLMFAQIIVTQAAREGARAAAVTGSEDAVDTRVNLAAEPLSGVTAGWSGPCPPDATPTVTVSVSVVYSFDFVLLPMGDISLTSRGVVQCQG</sequence>
<keyword evidence="1" id="KW-1133">Transmembrane helix</keyword>
<evidence type="ECO:0000256" key="1">
    <source>
        <dbReference type="SAM" id="Phobius"/>
    </source>
</evidence>
<name>A0A3D9SYW6_9ACTN</name>
<evidence type="ECO:0000313" key="3">
    <source>
        <dbReference type="EMBL" id="REE96811.1"/>
    </source>
</evidence>
<accession>A0A3D9SYW6</accession>
<dbReference type="AlphaFoldDB" id="A0A3D9SYW6"/>
<keyword evidence="1" id="KW-0472">Membrane</keyword>
<feature type="domain" description="TadE-like" evidence="2">
    <location>
        <begin position="19"/>
        <end position="61"/>
    </location>
</feature>
<gene>
    <name evidence="3" type="ORF">DFJ69_2262</name>
</gene>
<dbReference type="InterPro" id="IPR012495">
    <property type="entry name" value="TadE-like_dom"/>
</dbReference>
<evidence type="ECO:0000313" key="4">
    <source>
        <dbReference type="Proteomes" id="UP000256661"/>
    </source>
</evidence>
<dbReference type="EMBL" id="QTTT01000001">
    <property type="protein sequence ID" value="REE96811.1"/>
    <property type="molecule type" value="Genomic_DNA"/>
</dbReference>
<reference evidence="3 4" key="1">
    <citation type="submission" date="2018-08" db="EMBL/GenBank/DDBJ databases">
        <title>Sequencing the genomes of 1000 actinobacteria strains.</title>
        <authorList>
            <person name="Klenk H.-P."/>
        </authorList>
    </citation>
    <scope>NUCLEOTIDE SEQUENCE [LARGE SCALE GENOMIC DNA]</scope>
    <source>
        <strain evidence="3 4">DSM 43927</strain>
    </source>
</reference>
<feature type="transmembrane region" description="Helical" evidence="1">
    <location>
        <begin position="21"/>
        <end position="40"/>
    </location>
</feature>
<comment type="caution">
    <text evidence="3">The sequence shown here is derived from an EMBL/GenBank/DDBJ whole genome shotgun (WGS) entry which is preliminary data.</text>
</comment>
<keyword evidence="1" id="KW-0812">Transmembrane</keyword>